<dbReference type="RefSeq" id="YP_009612111.1">
    <property type="nucleotide sequence ID" value="NC_042013.1"/>
</dbReference>
<dbReference type="KEGG" id="vg:40088449"/>
<dbReference type="Proteomes" id="UP000223025">
    <property type="component" value="Segment"/>
</dbReference>
<sequence length="117" mass="13844">MISRFDFKVFIGEDDKPSKKPMLKIPYPNFTSAEKAKLKNLEKIIREKYDHRIFTVDRVKANRDIEIKWLATYVPDVDAAILWIMEKMVTSDVVLFLYDFRIGISTQPFIRFAEKPL</sequence>
<accession>A0A2L0V0A3</accession>
<reference evidence="1 2" key="1">
    <citation type="submission" date="2017-06" db="EMBL/GenBank/DDBJ databases">
        <authorList>
            <person name="Kim H.J."/>
            <person name="Triplett B.A."/>
        </authorList>
    </citation>
    <scope>NUCLEOTIDE SEQUENCE [LARGE SCALE GENOMIC DNA]</scope>
</reference>
<evidence type="ECO:0000313" key="2">
    <source>
        <dbReference type="Proteomes" id="UP000223025"/>
    </source>
</evidence>
<organism evidence="1 2">
    <name type="scientific">Agrobacterium phage Atu_ph07</name>
    <dbReference type="NCBI Taxonomy" id="2024264"/>
    <lineage>
        <taxon>Viruses</taxon>
        <taxon>Duplodnaviria</taxon>
        <taxon>Heunggongvirae</taxon>
        <taxon>Uroviricota</taxon>
        <taxon>Caudoviricetes</taxon>
        <taxon>Polybotosvirus</taxon>
        <taxon>Polybotosvirus Atuph07</taxon>
    </lineage>
</organism>
<protein>
    <submittedName>
        <fullName evidence="1">Uncharacterized protein</fullName>
    </submittedName>
</protein>
<evidence type="ECO:0000313" key="1">
    <source>
        <dbReference type="EMBL" id="AUZ95205.1"/>
    </source>
</evidence>
<proteinExistence type="predicted"/>
<dbReference type="GeneID" id="40088449"/>
<keyword evidence="2" id="KW-1185">Reference proteome</keyword>
<name>A0A2L0V0A3_9CAUD</name>
<dbReference type="EMBL" id="MF403008">
    <property type="protein sequence ID" value="AUZ95205.1"/>
    <property type="molecule type" value="Genomic_DNA"/>
</dbReference>